<gene>
    <name evidence="3" type="primary">aes_1</name>
    <name evidence="3" type="ORF">NCTC11048_00498</name>
</gene>
<dbReference type="InterPro" id="IPR013094">
    <property type="entry name" value="AB_hydrolase_3"/>
</dbReference>
<organism evidence="3 4">
    <name type="scientific">Staphylococcus intermedius NCTC 11048</name>
    <dbReference type="NCBI Taxonomy" id="1141106"/>
    <lineage>
        <taxon>Bacteria</taxon>
        <taxon>Bacillati</taxon>
        <taxon>Bacillota</taxon>
        <taxon>Bacilli</taxon>
        <taxon>Bacillales</taxon>
        <taxon>Staphylococcaceae</taxon>
        <taxon>Staphylococcus</taxon>
        <taxon>Staphylococcus intermedius group</taxon>
    </lineage>
</organism>
<dbReference type="PANTHER" id="PTHR48081:SF3">
    <property type="entry name" value="ALPHA_BETA HYDROLASE FOLD-3 DOMAIN-CONTAINING PROTEIN"/>
    <property type="match status" value="1"/>
</dbReference>
<evidence type="ECO:0000259" key="2">
    <source>
        <dbReference type="Pfam" id="PF07859"/>
    </source>
</evidence>
<sequence length="272" mass="31637">MTEKSVLETFGTTFKHTGRWYPTTKRDAPLGTLLYIHGGGLVFGKMDDLPEAYMDILRGTFNVFTVPYRFIPEARLTDIVEDITAAYDHISEQQNAPIYVMGRSSGAYLASLLATLRPVHGLILFYGYYDFKHAAFHRLPSDQHHIASLLTDNLESELTHNEPISHEETPMRYLLYLYYRHRGIWLNRMGEHIEAYQLQHSDLKALPSTFLAHCTFDPDVPFEYSKTMARYIPQHHLETISSHAHDFDRQVTQDNINIYRKATQFLWQQQSH</sequence>
<dbReference type="EMBL" id="UHDP01000003">
    <property type="protein sequence ID" value="SUM45514.1"/>
    <property type="molecule type" value="Genomic_DNA"/>
</dbReference>
<dbReference type="Proteomes" id="UP000255549">
    <property type="component" value="Unassembled WGS sequence"/>
</dbReference>
<accession>A0A380G2X0</accession>
<reference evidence="3 4" key="1">
    <citation type="submission" date="2018-06" db="EMBL/GenBank/DDBJ databases">
        <authorList>
            <consortium name="Pathogen Informatics"/>
            <person name="Doyle S."/>
        </authorList>
    </citation>
    <scope>NUCLEOTIDE SEQUENCE [LARGE SCALE GENOMIC DNA]</scope>
    <source>
        <strain evidence="4">NCTC 11048</strain>
    </source>
</reference>
<dbReference type="SUPFAM" id="SSF53474">
    <property type="entry name" value="alpha/beta-Hydrolases"/>
    <property type="match status" value="1"/>
</dbReference>
<dbReference type="RefSeq" id="WP_019168802.1">
    <property type="nucleotide sequence ID" value="NZ_CAIB01000176.1"/>
</dbReference>
<feature type="domain" description="Alpha/beta hydrolase fold-3" evidence="2">
    <location>
        <begin position="33"/>
        <end position="133"/>
    </location>
</feature>
<dbReference type="Pfam" id="PF07859">
    <property type="entry name" value="Abhydrolase_3"/>
    <property type="match status" value="1"/>
</dbReference>
<dbReference type="GO" id="GO:0016787">
    <property type="term" value="F:hydrolase activity"/>
    <property type="evidence" value="ECO:0007669"/>
    <property type="project" value="UniProtKB-KW"/>
</dbReference>
<evidence type="ECO:0000313" key="3">
    <source>
        <dbReference type="EMBL" id="SUM45514.1"/>
    </source>
</evidence>
<dbReference type="AlphaFoldDB" id="A0A380G2X0"/>
<protein>
    <submittedName>
        <fullName evidence="3">Esterase/lipase-protein</fullName>
        <ecNumber evidence="3">3.1.1.-</ecNumber>
    </submittedName>
</protein>
<dbReference type="InterPro" id="IPR029058">
    <property type="entry name" value="AB_hydrolase_fold"/>
</dbReference>
<evidence type="ECO:0000313" key="4">
    <source>
        <dbReference type="Proteomes" id="UP000255549"/>
    </source>
</evidence>
<dbReference type="PANTHER" id="PTHR48081">
    <property type="entry name" value="AB HYDROLASE SUPERFAMILY PROTEIN C4A8.06C"/>
    <property type="match status" value="1"/>
</dbReference>
<keyword evidence="1 3" id="KW-0378">Hydrolase</keyword>
<name>A0A380G2X0_STAIN</name>
<dbReference type="STRING" id="1141106.GCA_000308095_00925"/>
<dbReference type="InterPro" id="IPR050300">
    <property type="entry name" value="GDXG_lipolytic_enzyme"/>
</dbReference>
<dbReference type="OrthoDB" id="9815425at2"/>
<keyword evidence="4" id="KW-1185">Reference proteome</keyword>
<proteinExistence type="predicted"/>
<dbReference type="EC" id="3.1.1.-" evidence="3"/>
<dbReference type="Gene3D" id="3.40.50.1820">
    <property type="entry name" value="alpha/beta hydrolase"/>
    <property type="match status" value="1"/>
</dbReference>
<evidence type="ECO:0000256" key="1">
    <source>
        <dbReference type="ARBA" id="ARBA00022801"/>
    </source>
</evidence>